<accession>A0AAC9MXN5</accession>
<reference evidence="6" key="1">
    <citation type="submission" date="2016-03" db="EMBL/GenBank/DDBJ databases">
        <title>Complete genome sequence of the type strain Actinoalloteichus hymeniacidonis DSM 45092.</title>
        <authorList>
            <person name="Schaffert L."/>
            <person name="Albersmeier A."/>
            <person name="Winkler A."/>
            <person name="Kalinowski J."/>
            <person name="Zotchev S."/>
            <person name="Ruckert C."/>
        </authorList>
    </citation>
    <scope>NUCLEOTIDE SEQUENCE [LARGE SCALE GENOMIC DNA]</scope>
    <source>
        <strain evidence="6">HPA177(T) (DSM 45092(T))</strain>
    </source>
</reference>
<dbReference type="InterPro" id="IPR002577">
    <property type="entry name" value="HTH_HxlR"/>
</dbReference>
<evidence type="ECO:0000313" key="6">
    <source>
        <dbReference type="Proteomes" id="UP000095210"/>
    </source>
</evidence>
<proteinExistence type="predicted"/>
<evidence type="ECO:0000256" key="3">
    <source>
        <dbReference type="ARBA" id="ARBA00023163"/>
    </source>
</evidence>
<keyword evidence="6" id="KW-1185">Reference proteome</keyword>
<dbReference type="Gene3D" id="1.10.10.10">
    <property type="entry name" value="Winged helix-like DNA-binding domain superfamily/Winged helix DNA-binding domain"/>
    <property type="match status" value="1"/>
</dbReference>
<sequence>MKQLSRLRGMRQTSFAEMHCSLARSLDLVGDWWSPLLLRDLFLGARRFDELVENLGISRNLLTGRLTTLGEAGVIDRVPYRQRPTRYRYALTESGRELVPILLALTAWGDRWATPPGGPPITFRHRDCGHSFTPTVACSECGQPIEAEDVDPVPGPGAQAGPGTRLIGGFLERRSEPVE</sequence>
<dbReference type="PANTHER" id="PTHR33204:SF36">
    <property type="entry name" value="TRANSCRIPTIONAL REGULATORY PROTEIN"/>
    <property type="match status" value="1"/>
</dbReference>
<dbReference type="PANTHER" id="PTHR33204">
    <property type="entry name" value="TRANSCRIPTIONAL REGULATOR, MARR FAMILY"/>
    <property type="match status" value="1"/>
</dbReference>
<evidence type="ECO:0000313" key="5">
    <source>
        <dbReference type="EMBL" id="AOS62102.1"/>
    </source>
</evidence>
<dbReference type="KEGG" id="ahm:TL08_06385"/>
<evidence type="ECO:0000256" key="1">
    <source>
        <dbReference type="ARBA" id="ARBA00023015"/>
    </source>
</evidence>
<dbReference type="InterPro" id="IPR036390">
    <property type="entry name" value="WH_DNA-bd_sf"/>
</dbReference>
<protein>
    <submittedName>
        <fullName evidence="5">Transcriptional regulator, HxlR family</fullName>
    </submittedName>
</protein>
<evidence type="ECO:0000256" key="2">
    <source>
        <dbReference type="ARBA" id="ARBA00023125"/>
    </source>
</evidence>
<dbReference type="GO" id="GO:0003677">
    <property type="term" value="F:DNA binding"/>
    <property type="evidence" value="ECO:0007669"/>
    <property type="project" value="UniProtKB-KW"/>
</dbReference>
<organism evidence="5 6">
    <name type="scientific">Actinoalloteichus hymeniacidonis</name>
    <dbReference type="NCBI Taxonomy" id="340345"/>
    <lineage>
        <taxon>Bacteria</taxon>
        <taxon>Bacillati</taxon>
        <taxon>Actinomycetota</taxon>
        <taxon>Actinomycetes</taxon>
        <taxon>Pseudonocardiales</taxon>
        <taxon>Pseudonocardiaceae</taxon>
        <taxon>Actinoalloteichus</taxon>
    </lineage>
</organism>
<dbReference type="AlphaFoldDB" id="A0AAC9MXN5"/>
<keyword evidence="1" id="KW-0805">Transcription regulation</keyword>
<dbReference type="InterPro" id="IPR036388">
    <property type="entry name" value="WH-like_DNA-bd_sf"/>
</dbReference>
<dbReference type="SUPFAM" id="SSF46785">
    <property type="entry name" value="Winged helix' DNA-binding domain"/>
    <property type="match status" value="1"/>
</dbReference>
<dbReference type="EMBL" id="CP014859">
    <property type="protein sequence ID" value="AOS62102.1"/>
    <property type="molecule type" value="Genomic_DNA"/>
</dbReference>
<dbReference type="Pfam" id="PF01638">
    <property type="entry name" value="HxlR"/>
    <property type="match status" value="1"/>
</dbReference>
<dbReference type="Proteomes" id="UP000095210">
    <property type="component" value="Chromosome"/>
</dbReference>
<dbReference type="PROSITE" id="PS51118">
    <property type="entry name" value="HTH_HXLR"/>
    <property type="match status" value="1"/>
</dbReference>
<gene>
    <name evidence="5" type="ORF">TL08_06385</name>
</gene>
<evidence type="ECO:0000259" key="4">
    <source>
        <dbReference type="PROSITE" id="PS51118"/>
    </source>
</evidence>
<keyword evidence="2" id="KW-0238">DNA-binding</keyword>
<feature type="domain" description="HTH hxlR-type" evidence="4">
    <location>
        <begin position="20"/>
        <end position="117"/>
    </location>
</feature>
<keyword evidence="3" id="KW-0804">Transcription</keyword>
<name>A0AAC9MXN5_9PSEU</name>